<evidence type="ECO:0000313" key="5">
    <source>
        <dbReference type="EMBL" id="MDT8898649.1"/>
    </source>
</evidence>
<comment type="caution">
    <text evidence="5">The sequence shown here is derived from an EMBL/GenBank/DDBJ whole genome shotgun (WGS) entry which is preliminary data.</text>
</comment>
<dbReference type="SMART" id="SM00382">
    <property type="entry name" value="AAA"/>
    <property type="match status" value="1"/>
</dbReference>
<evidence type="ECO:0000256" key="1">
    <source>
        <dbReference type="ARBA" id="ARBA00022448"/>
    </source>
</evidence>
<dbReference type="InterPro" id="IPR017871">
    <property type="entry name" value="ABC_transporter-like_CS"/>
</dbReference>
<organism evidence="5 6">
    <name type="scientific">Thermanaerothrix solaris</name>
    <dbReference type="NCBI Taxonomy" id="3058434"/>
    <lineage>
        <taxon>Bacteria</taxon>
        <taxon>Bacillati</taxon>
        <taxon>Chloroflexota</taxon>
        <taxon>Anaerolineae</taxon>
        <taxon>Anaerolineales</taxon>
        <taxon>Anaerolineaceae</taxon>
        <taxon>Thermanaerothrix</taxon>
    </lineage>
</organism>
<dbReference type="SUPFAM" id="SSF52540">
    <property type="entry name" value="P-loop containing nucleoside triphosphate hydrolases"/>
    <property type="match status" value="1"/>
</dbReference>
<gene>
    <name evidence="5" type="ORF">QYE77_10235</name>
</gene>
<dbReference type="Gene3D" id="3.40.50.300">
    <property type="entry name" value="P-loop containing nucleotide triphosphate hydrolases"/>
    <property type="match status" value="1"/>
</dbReference>
<evidence type="ECO:0000259" key="4">
    <source>
        <dbReference type="PROSITE" id="PS50893"/>
    </source>
</evidence>
<evidence type="ECO:0000256" key="3">
    <source>
        <dbReference type="ARBA" id="ARBA00022840"/>
    </source>
</evidence>
<dbReference type="GO" id="GO:0005524">
    <property type="term" value="F:ATP binding"/>
    <property type="evidence" value="ECO:0007669"/>
    <property type="project" value="UniProtKB-KW"/>
</dbReference>
<feature type="domain" description="ABC transporter" evidence="4">
    <location>
        <begin position="3"/>
        <end position="236"/>
    </location>
</feature>
<keyword evidence="6" id="KW-1185">Reference proteome</keyword>
<keyword evidence="3 5" id="KW-0067">ATP-binding</keyword>
<dbReference type="Pfam" id="PF00005">
    <property type="entry name" value="ABC_tran"/>
    <property type="match status" value="1"/>
</dbReference>
<reference evidence="5 6" key="1">
    <citation type="submission" date="2023-07" db="EMBL/GenBank/DDBJ databases">
        <title>Novel species of Thermanaerothrix with wide hydrolytic capabilities.</title>
        <authorList>
            <person name="Zayulina K.S."/>
            <person name="Podosokorskaya O.A."/>
            <person name="Elcheninov A.G."/>
        </authorList>
    </citation>
    <scope>NUCLEOTIDE SEQUENCE [LARGE SCALE GENOMIC DNA]</scope>
    <source>
        <strain evidence="5 6">4228-RoL</strain>
    </source>
</reference>
<evidence type="ECO:0000313" key="6">
    <source>
        <dbReference type="Proteomes" id="UP001254165"/>
    </source>
</evidence>
<dbReference type="PANTHER" id="PTHR42711">
    <property type="entry name" value="ABC TRANSPORTER ATP-BINDING PROTEIN"/>
    <property type="match status" value="1"/>
</dbReference>
<dbReference type="InterPro" id="IPR003593">
    <property type="entry name" value="AAA+_ATPase"/>
</dbReference>
<dbReference type="RefSeq" id="WP_315625312.1">
    <property type="nucleotide sequence ID" value="NZ_JAUHMF010000002.1"/>
</dbReference>
<dbReference type="Proteomes" id="UP001254165">
    <property type="component" value="Unassembled WGS sequence"/>
</dbReference>
<sequence>MRIITENLTKIFNTRRNQPPIVAVEDLNLDIHPGEVFGLLGPNGAGKTTTVRMLTTLIAPTAGQAFVGPWKVGRDDRQIRQSVGLLTEAPGMYEALSAEKNLTIYARLYNVRDVKGQVEKYLRMLGLWERRADPVGSFSKGMRQKLAIARALLHEPQVLFLDEPTSGLDPEAAKLVRDFIEELESEGRTIVLCTHNLDEAERLCHRVVIFKTRLIAVDTPENLRKRLFGRKVVFHLRQVQPQWVELLRSFPFVEEVSTLENRIIVGLPNPEEQNPVLVRRLVEAGAEIQFVGELRHTLEDVYLRTLQGLGE</sequence>
<dbReference type="InterPro" id="IPR003439">
    <property type="entry name" value="ABC_transporter-like_ATP-bd"/>
</dbReference>
<dbReference type="PANTHER" id="PTHR42711:SF18">
    <property type="entry name" value="ABC TRANSPORTER, ATP-BINDING PROTEIN"/>
    <property type="match status" value="1"/>
</dbReference>
<protein>
    <submittedName>
        <fullName evidence="5">ABC transporter ATP-binding protein</fullName>
    </submittedName>
</protein>
<keyword evidence="1" id="KW-0813">Transport</keyword>
<accession>A0ABU3NP82</accession>
<keyword evidence="2" id="KW-0547">Nucleotide-binding</keyword>
<dbReference type="PROSITE" id="PS50893">
    <property type="entry name" value="ABC_TRANSPORTER_2"/>
    <property type="match status" value="1"/>
</dbReference>
<dbReference type="InterPro" id="IPR027417">
    <property type="entry name" value="P-loop_NTPase"/>
</dbReference>
<proteinExistence type="predicted"/>
<evidence type="ECO:0000256" key="2">
    <source>
        <dbReference type="ARBA" id="ARBA00022741"/>
    </source>
</evidence>
<dbReference type="PROSITE" id="PS00211">
    <property type="entry name" value="ABC_TRANSPORTER_1"/>
    <property type="match status" value="1"/>
</dbReference>
<dbReference type="EMBL" id="JAUHMF010000002">
    <property type="protein sequence ID" value="MDT8898649.1"/>
    <property type="molecule type" value="Genomic_DNA"/>
</dbReference>
<dbReference type="InterPro" id="IPR050763">
    <property type="entry name" value="ABC_transporter_ATP-binding"/>
</dbReference>
<name>A0ABU3NP82_9CHLR</name>